<dbReference type="InterPro" id="IPR050482">
    <property type="entry name" value="Sensor_HK_TwoCompSys"/>
</dbReference>
<sequence length="425" mass="44665">MPEAGSAAPPRAFVRTLLRSGTPAEPTEPLPDSGDLTAVGDATLARASRYWVAVPMAYRAAAFVKVFIGFTAANGVLGLGPVLGATVFGVAANIAAIVWVLRSGGLRARLTGRALSLDLSLGVVLNLVVAVTAPAEIQPFAVDVSWTWLVGSVAMWAGTSGLPAALWLFAAAVPFRALLTVAGGLPLDHQLALTRSIGCMVALAVAIVLAVAILIMLGVGTRFAVDIGLRRGREAERHRTRRIMHDSVLQTLEALAISAPGDDAQAVTRLSELRSVAKAEAAELRRRITEPVPTGSARGFAVELADVATELARDGLRTQLVAADFADDHKVSQDRRTALCEAVREALRNTVKHSGTKQVVLRVEQRDGGIAVVARDQGQGFDVRDRPPGFGISQSIMARLAEVGGHGTVDSQPGRGTRVTMWVPG</sequence>
<name>A0A066U4X3_9PSEU</name>
<keyword evidence="4 8" id="KW-0418">Kinase</keyword>
<keyword evidence="6" id="KW-0472">Membrane</keyword>
<dbReference type="EC" id="2.7.13.3" evidence="2"/>
<keyword evidence="9" id="KW-1185">Reference proteome</keyword>
<feature type="transmembrane region" description="Helical" evidence="6">
    <location>
        <begin position="56"/>
        <end position="76"/>
    </location>
</feature>
<accession>A0A066U4X3</accession>
<dbReference type="PANTHER" id="PTHR24421">
    <property type="entry name" value="NITRATE/NITRITE SENSOR PROTEIN NARX-RELATED"/>
    <property type="match status" value="1"/>
</dbReference>
<dbReference type="PANTHER" id="PTHR24421:SF10">
    <property type="entry name" value="NITRATE_NITRITE SENSOR PROTEIN NARQ"/>
    <property type="match status" value="1"/>
</dbReference>
<protein>
    <recommendedName>
        <fullName evidence="2">histidine kinase</fullName>
        <ecNumber evidence="2">2.7.13.3</ecNumber>
    </recommendedName>
</protein>
<evidence type="ECO:0000259" key="7">
    <source>
        <dbReference type="Pfam" id="PF02518"/>
    </source>
</evidence>
<evidence type="ECO:0000256" key="6">
    <source>
        <dbReference type="SAM" id="Phobius"/>
    </source>
</evidence>
<comment type="caution">
    <text evidence="8">The sequence shown here is derived from an EMBL/GenBank/DDBJ whole genome shotgun (WGS) entry which is preliminary data.</text>
</comment>
<dbReference type="Gene3D" id="3.30.565.10">
    <property type="entry name" value="Histidine kinase-like ATPase, C-terminal domain"/>
    <property type="match status" value="1"/>
</dbReference>
<dbReference type="InterPro" id="IPR003594">
    <property type="entry name" value="HATPase_dom"/>
</dbReference>
<keyword evidence="3" id="KW-0808">Transferase</keyword>
<feature type="transmembrane region" description="Helical" evidence="6">
    <location>
        <begin position="196"/>
        <end position="219"/>
    </location>
</feature>
<keyword evidence="5" id="KW-0902">Two-component regulatory system</keyword>
<feature type="transmembrane region" description="Helical" evidence="6">
    <location>
        <begin position="153"/>
        <end position="175"/>
    </location>
</feature>
<dbReference type="GO" id="GO:0004673">
    <property type="term" value="F:protein histidine kinase activity"/>
    <property type="evidence" value="ECO:0007669"/>
    <property type="project" value="UniProtKB-EC"/>
</dbReference>
<organism evidence="8 9">
    <name type="scientific">Amycolatopsis rifamycinica</name>
    <dbReference type="NCBI Taxonomy" id="287986"/>
    <lineage>
        <taxon>Bacteria</taxon>
        <taxon>Bacillati</taxon>
        <taxon>Actinomycetota</taxon>
        <taxon>Actinomycetes</taxon>
        <taxon>Pseudonocardiales</taxon>
        <taxon>Pseudonocardiaceae</taxon>
        <taxon>Amycolatopsis</taxon>
    </lineage>
</organism>
<dbReference type="GO" id="GO:0000160">
    <property type="term" value="P:phosphorelay signal transduction system"/>
    <property type="evidence" value="ECO:0007669"/>
    <property type="project" value="UniProtKB-KW"/>
</dbReference>
<keyword evidence="6" id="KW-0812">Transmembrane</keyword>
<dbReference type="Proteomes" id="UP000027345">
    <property type="component" value="Unassembled WGS sequence"/>
</dbReference>
<comment type="catalytic activity">
    <reaction evidence="1">
        <text>ATP + protein L-histidine = ADP + protein N-phospho-L-histidine.</text>
        <dbReference type="EC" id="2.7.13.3"/>
    </reaction>
</comment>
<feature type="transmembrane region" description="Helical" evidence="6">
    <location>
        <begin position="82"/>
        <end position="102"/>
    </location>
</feature>
<dbReference type="eggNOG" id="COG4585">
    <property type="taxonomic scope" value="Bacteria"/>
</dbReference>
<keyword evidence="6" id="KW-1133">Transmembrane helix</keyword>
<dbReference type="AlphaFoldDB" id="A0A066U4X3"/>
<reference evidence="8 9" key="1">
    <citation type="submission" date="2014-05" db="EMBL/GenBank/DDBJ databases">
        <title>Draft genome sequence of Amycolatopsis rifamycinica DSM 46095.</title>
        <authorList>
            <person name="Lal R."/>
            <person name="Saxena A."/>
            <person name="Kumari R."/>
            <person name="Mukherjee U."/>
            <person name="Singh P."/>
            <person name="Sangwan N."/>
            <person name="Mahato N.K."/>
        </authorList>
    </citation>
    <scope>NUCLEOTIDE SEQUENCE [LARGE SCALE GENOMIC DNA]</scope>
    <source>
        <strain evidence="8 9">DSM 46095</strain>
    </source>
</reference>
<dbReference type="RefSeq" id="WP_043778482.1">
    <property type="nucleotide sequence ID" value="NZ_JMQI01000019.1"/>
</dbReference>
<evidence type="ECO:0000313" key="8">
    <source>
        <dbReference type="EMBL" id="KDN22516.1"/>
    </source>
</evidence>
<dbReference type="Pfam" id="PF02518">
    <property type="entry name" value="HATPase_c"/>
    <property type="match status" value="1"/>
</dbReference>
<dbReference type="CDD" id="cd16917">
    <property type="entry name" value="HATPase_UhpB-NarQ-NarX-like"/>
    <property type="match status" value="1"/>
</dbReference>
<feature type="domain" description="Histidine kinase/HSP90-like ATPase" evidence="7">
    <location>
        <begin position="337"/>
        <end position="424"/>
    </location>
</feature>
<proteinExistence type="predicted"/>
<dbReference type="EMBL" id="JMQI01000019">
    <property type="protein sequence ID" value="KDN22516.1"/>
    <property type="molecule type" value="Genomic_DNA"/>
</dbReference>
<evidence type="ECO:0000256" key="2">
    <source>
        <dbReference type="ARBA" id="ARBA00012438"/>
    </source>
</evidence>
<evidence type="ECO:0000256" key="5">
    <source>
        <dbReference type="ARBA" id="ARBA00023012"/>
    </source>
</evidence>
<evidence type="ECO:0000256" key="4">
    <source>
        <dbReference type="ARBA" id="ARBA00022777"/>
    </source>
</evidence>
<evidence type="ECO:0000256" key="1">
    <source>
        <dbReference type="ARBA" id="ARBA00000085"/>
    </source>
</evidence>
<gene>
    <name evidence="8" type="ORF">DV20_09685</name>
</gene>
<dbReference type="InterPro" id="IPR036890">
    <property type="entry name" value="HATPase_C_sf"/>
</dbReference>
<feature type="transmembrane region" description="Helical" evidence="6">
    <location>
        <begin position="114"/>
        <end position="133"/>
    </location>
</feature>
<dbReference type="SUPFAM" id="SSF55874">
    <property type="entry name" value="ATPase domain of HSP90 chaperone/DNA topoisomerase II/histidine kinase"/>
    <property type="match status" value="1"/>
</dbReference>
<dbReference type="OrthoDB" id="3534981at2"/>
<dbReference type="STRING" id="287986.DV20_09685"/>
<evidence type="ECO:0000313" key="9">
    <source>
        <dbReference type="Proteomes" id="UP000027345"/>
    </source>
</evidence>
<evidence type="ECO:0000256" key="3">
    <source>
        <dbReference type="ARBA" id="ARBA00022679"/>
    </source>
</evidence>